<dbReference type="Proteomes" id="UP000321735">
    <property type="component" value="Chromosome"/>
</dbReference>
<organism evidence="2 3">
    <name type="scientific">Bacillus cereus</name>
    <dbReference type="NCBI Taxonomy" id="1396"/>
    <lineage>
        <taxon>Bacteria</taxon>
        <taxon>Bacillati</taxon>
        <taxon>Bacillota</taxon>
        <taxon>Bacilli</taxon>
        <taxon>Bacillales</taxon>
        <taxon>Bacillaceae</taxon>
        <taxon>Bacillus</taxon>
        <taxon>Bacillus cereus group</taxon>
    </lineage>
</organism>
<reference evidence="2 3" key="1">
    <citation type="journal article" date="2019" name="Ecotoxicol. Environ. Saf.">
        <title>Microbial characterization of heavy metal resistant bacterial strains isolated from an electroplating wastewater treatment plant.</title>
        <authorList>
            <person name="Cai X."/>
            <person name="Zheng X."/>
            <person name="Zhang D."/>
            <person name="Iqbal W."/>
            <person name="Liu C."/>
            <person name="Yang B."/>
            <person name="Zhao X."/>
            <person name="Lu X."/>
            <person name="Mao Y."/>
        </authorList>
    </citation>
    <scope>NUCLEOTIDE SEQUENCE [LARGE SCALE GENOMIC DNA]</scope>
    <source>
        <strain evidence="2 3">Co1-1</strain>
    </source>
</reference>
<evidence type="ECO:0000256" key="1">
    <source>
        <dbReference type="SAM" id="Phobius"/>
    </source>
</evidence>
<feature type="transmembrane region" description="Helical" evidence="1">
    <location>
        <begin position="12"/>
        <end position="29"/>
    </location>
</feature>
<evidence type="ECO:0000313" key="3">
    <source>
        <dbReference type="Proteomes" id="UP000321735"/>
    </source>
</evidence>
<keyword evidence="1" id="KW-0812">Transmembrane</keyword>
<keyword evidence="1" id="KW-1133">Transmembrane helix</keyword>
<dbReference type="AlphaFoldDB" id="A0A9X7QMP8"/>
<gene>
    <name evidence="2" type="ORF">D0437_27630</name>
</gene>
<dbReference type="EMBL" id="CP031778">
    <property type="protein sequence ID" value="QDZ76616.1"/>
    <property type="molecule type" value="Genomic_DNA"/>
</dbReference>
<protein>
    <submittedName>
        <fullName evidence="2">Uncharacterized protein</fullName>
    </submittedName>
</protein>
<accession>A0A9X7QMP8</accession>
<proteinExistence type="predicted"/>
<name>A0A9X7QMP8_BACCE</name>
<evidence type="ECO:0000313" key="2">
    <source>
        <dbReference type="EMBL" id="QDZ76616.1"/>
    </source>
</evidence>
<feature type="transmembrane region" description="Helical" evidence="1">
    <location>
        <begin position="36"/>
        <end position="53"/>
    </location>
</feature>
<sequence>MMVTPKVDPNMLLLLGILVVLVYSLICLVKREWIRGVLFLGLAGLIYYLTPGFSGDITEMIGKIGEPIVSGGER</sequence>
<keyword evidence="1" id="KW-0472">Membrane</keyword>